<evidence type="ECO:0000256" key="1">
    <source>
        <dbReference type="ARBA" id="ARBA00022737"/>
    </source>
</evidence>
<proteinExistence type="predicted"/>
<organism evidence="3 4">
    <name type="scientific">Gnathostoma spinigerum</name>
    <dbReference type="NCBI Taxonomy" id="75299"/>
    <lineage>
        <taxon>Eukaryota</taxon>
        <taxon>Metazoa</taxon>
        <taxon>Ecdysozoa</taxon>
        <taxon>Nematoda</taxon>
        <taxon>Chromadorea</taxon>
        <taxon>Rhabditida</taxon>
        <taxon>Spirurina</taxon>
        <taxon>Gnathostomatomorpha</taxon>
        <taxon>Gnathostomatoidea</taxon>
        <taxon>Gnathostomatidae</taxon>
        <taxon>Gnathostoma</taxon>
    </lineage>
</organism>
<dbReference type="SUPFAM" id="SSF49265">
    <property type="entry name" value="Fibronectin type III"/>
    <property type="match status" value="2"/>
</dbReference>
<comment type="caution">
    <text evidence="3">The sequence shown here is derived from an EMBL/GenBank/DDBJ whole genome shotgun (WGS) entry which is preliminary data.</text>
</comment>
<reference evidence="3 4" key="1">
    <citation type="submission" date="2024-08" db="EMBL/GenBank/DDBJ databases">
        <title>Gnathostoma spinigerum genome.</title>
        <authorList>
            <person name="Gonzalez-Bertolin B."/>
            <person name="Monzon S."/>
            <person name="Zaballos A."/>
            <person name="Jimenez P."/>
            <person name="Dekumyoy P."/>
            <person name="Varona S."/>
            <person name="Cuesta I."/>
            <person name="Sumanam S."/>
            <person name="Adisakwattana P."/>
            <person name="Gasser R.B."/>
            <person name="Hernandez-Gonzalez A."/>
            <person name="Young N.D."/>
            <person name="Perteguer M.J."/>
        </authorList>
    </citation>
    <scope>NUCLEOTIDE SEQUENCE [LARGE SCALE GENOMIC DNA]</scope>
    <source>
        <strain evidence="3">AL3</strain>
        <tissue evidence="3">Liver</tissue>
    </source>
</reference>
<evidence type="ECO:0000259" key="2">
    <source>
        <dbReference type="PROSITE" id="PS50853"/>
    </source>
</evidence>
<dbReference type="CDD" id="cd00063">
    <property type="entry name" value="FN3"/>
    <property type="match status" value="3"/>
</dbReference>
<evidence type="ECO:0000313" key="3">
    <source>
        <dbReference type="EMBL" id="MFH4981381.1"/>
    </source>
</evidence>
<accession>A0ABD6ENK1</accession>
<dbReference type="InterPro" id="IPR013783">
    <property type="entry name" value="Ig-like_fold"/>
</dbReference>
<dbReference type="AlphaFoldDB" id="A0ABD6ENK1"/>
<keyword evidence="1" id="KW-0677">Repeat</keyword>
<feature type="domain" description="Fibronectin type-III" evidence="2">
    <location>
        <begin position="1"/>
        <end position="39"/>
    </location>
</feature>
<dbReference type="PANTHER" id="PTHR13817:SF73">
    <property type="entry name" value="FIBRONECTIN TYPE-III DOMAIN-CONTAINING PROTEIN"/>
    <property type="match status" value="1"/>
</dbReference>
<dbReference type="Pfam" id="PF00041">
    <property type="entry name" value="fn3"/>
    <property type="match status" value="2"/>
</dbReference>
<keyword evidence="4" id="KW-1185">Reference proteome</keyword>
<dbReference type="Proteomes" id="UP001608902">
    <property type="component" value="Unassembled WGS sequence"/>
</dbReference>
<dbReference type="SMART" id="SM00060">
    <property type="entry name" value="FN3"/>
    <property type="match status" value="2"/>
</dbReference>
<sequence>MTTLYSLTPERTYYIHVQARNSMGHSPMSQLVTVITRPGIPGQPTGLTATSLDSKRVMLSWEKPLHSFNIIGYMIQVNSSTGNRRELRLTSPIEKHIIDGLEPDTEFSFRVAAQTARGLGAYCEEVTVRTHQSVPTGPPNAISAVALSSRQLQINWEPPPVDKRNGIITEYIIRWRTVSSRPNDSRPSDDISDDEYTEALDTSDKAHISAERKWHEAKIPSGNIAFFTIDGLKPFTFYEITVAAGTQKGFGPPSQAITLMTDGDGKYYRLL</sequence>
<gene>
    <name evidence="3" type="ORF">AB6A40_008090</name>
</gene>
<feature type="domain" description="Fibronectin type-III" evidence="2">
    <location>
        <begin position="43"/>
        <end position="133"/>
    </location>
</feature>
<name>A0ABD6ENK1_9BILA</name>
<dbReference type="InterPro" id="IPR036116">
    <property type="entry name" value="FN3_sf"/>
</dbReference>
<evidence type="ECO:0000313" key="4">
    <source>
        <dbReference type="Proteomes" id="UP001608902"/>
    </source>
</evidence>
<protein>
    <recommendedName>
        <fullName evidence="2">Fibronectin type-III domain-containing protein</fullName>
    </recommendedName>
</protein>
<feature type="domain" description="Fibronectin type-III" evidence="2">
    <location>
        <begin position="138"/>
        <end position="264"/>
    </location>
</feature>
<dbReference type="EMBL" id="JBGFUD010007092">
    <property type="protein sequence ID" value="MFH4981381.1"/>
    <property type="molecule type" value="Genomic_DNA"/>
</dbReference>
<dbReference type="PROSITE" id="PS50853">
    <property type="entry name" value="FN3"/>
    <property type="match status" value="3"/>
</dbReference>
<dbReference type="InterPro" id="IPR050964">
    <property type="entry name" value="Striated_Muscle_Regulatory"/>
</dbReference>
<dbReference type="Gene3D" id="2.60.40.10">
    <property type="entry name" value="Immunoglobulins"/>
    <property type="match status" value="3"/>
</dbReference>
<dbReference type="FunFam" id="2.60.40.10:FF:000028">
    <property type="entry name" value="Neuronal cell adhesion molecule"/>
    <property type="match status" value="1"/>
</dbReference>
<dbReference type="InterPro" id="IPR003961">
    <property type="entry name" value="FN3_dom"/>
</dbReference>
<dbReference type="PANTHER" id="PTHR13817">
    <property type="entry name" value="TITIN"/>
    <property type="match status" value="1"/>
</dbReference>